<dbReference type="PANTHER" id="PTHR43611">
    <property type="entry name" value="ALPHA-D-GLUCOSE 1-PHOSPHATE PHOSPHATASE"/>
    <property type="match status" value="1"/>
</dbReference>
<dbReference type="GO" id="GO:0016787">
    <property type="term" value="F:hydrolase activity"/>
    <property type="evidence" value="ECO:0007669"/>
    <property type="project" value="UniProtKB-KW"/>
</dbReference>
<dbReference type="SUPFAM" id="SSF56784">
    <property type="entry name" value="HAD-like"/>
    <property type="match status" value="1"/>
</dbReference>
<dbReference type="InterPro" id="IPR006439">
    <property type="entry name" value="HAD-SF_hydro_IA"/>
</dbReference>
<dbReference type="Pfam" id="PF00702">
    <property type="entry name" value="Hydrolase"/>
    <property type="match status" value="1"/>
</dbReference>
<dbReference type="InterPro" id="IPR023214">
    <property type="entry name" value="HAD_sf"/>
</dbReference>
<dbReference type="RefSeq" id="WP_161103647.1">
    <property type="nucleotide sequence ID" value="NZ_JBHLYI010000006.1"/>
</dbReference>
<proteinExistence type="predicted"/>
<gene>
    <name evidence="1" type="ORF">GQ466_16200</name>
</gene>
<evidence type="ECO:0000313" key="1">
    <source>
        <dbReference type="EMBL" id="MXQ65571.1"/>
    </source>
</evidence>
<dbReference type="SFLD" id="SFLDG01129">
    <property type="entry name" value="C1.5:_HAD__Beta-PGM__Phosphata"/>
    <property type="match status" value="1"/>
</dbReference>
<organism evidence="1 2">
    <name type="scientific">Actinomadura rayongensis</name>
    <dbReference type="NCBI Taxonomy" id="1429076"/>
    <lineage>
        <taxon>Bacteria</taxon>
        <taxon>Bacillati</taxon>
        <taxon>Actinomycetota</taxon>
        <taxon>Actinomycetes</taxon>
        <taxon>Streptosporangiales</taxon>
        <taxon>Thermomonosporaceae</taxon>
        <taxon>Actinomadura</taxon>
    </lineage>
</organism>
<dbReference type="EMBL" id="WUTW01000002">
    <property type="protein sequence ID" value="MXQ65571.1"/>
    <property type="molecule type" value="Genomic_DNA"/>
</dbReference>
<dbReference type="CDD" id="cd02603">
    <property type="entry name" value="HAD_sEH-N_like"/>
    <property type="match status" value="1"/>
</dbReference>
<accession>A0A6I4W7X3</accession>
<dbReference type="Proteomes" id="UP000431901">
    <property type="component" value="Unassembled WGS sequence"/>
</dbReference>
<dbReference type="OrthoDB" id="9797415at2"/>
<keyword evidence="1" id="KW-0378">Hydrolase</keyword>
<name>A0A6I4W7X3_9ACTN</name>
<dbReference type="InterPro" id="IPR036412">
    <property type="entry name" value="HAD-like_sf"/>
</dbReference>
<dbReference type="AlphaFoldDB" id="A0A6I4W7X3"/>
<dbReference type="NCBIfam" id="TIGR01509">
    <property type="entry name" value="HAD-SF-IA-v3"/>
    <property type="match status" value="1"/>
</dbReference>
<dbReference type="Gene3D" id="1.10.150.240">
    <property type="entry name" value="Putative phosphatase, domain 2"/>
    <property type="match status" value="1"/>
</dbReference>
<dbReference type="SFLD" id="SFLDS00003">
    <property type="entry name" value="Haloacid_Dehalogenase"/>
    <property type="match status" value="1"/>
</dbReference>
<evidence type="ECO:0000313" key="2">
    <source>
        <dbReference type="Proteomes" id="UP000431901"/>
    </source>
</evidence>
<dbReference type="PRINTS" id="PR00413">
    <property type="entry name" value="HADHALOGNASE"/>
</dbReference>
<dbReference type="InterPro" id="IPR023198">
    <property type="entry name" value="PGP-like_dom2"/>
</dbReference>
<dbReference type="PANTHER" id="PTHR43611:SF3">
    <property type="entry name" value="FLAVIN MONONUCLEOTIDE HYDROLASE 1, CHLOROPLATIC"/>
    <property type="match status" value="1"/>
</dbReference>
<keyword evidence="2" id="KW-1185">Reference proteome</keyword>
<protein>
    <submittedName>
        <fullName evidence="1">HAD-IA family hydrolase</fullName>
    </submittedName>
</protein>
<dbReference type="Gene3D" id="3.40.50.1000">
    <property type="entry name" value="HAD superfamily/HAD-like"/>
    <property type="match status" value="1"/>
</dbReference>
<reference evidence="1 2" key="1">
    <citation type="submission" date="2019-12" db="EMBL/GenBank/DDBJ databases">
        <title>Nocardia macrotermitis sp. nov. and Nocardia aurantia sp. nov., isolated from the gut of the fungus growing-termite Macrotermes natalensis.</title>
        <authorList>
            <person name="Christine B."/>
            <person name="Rene B."/>
        </authorList>
    </citation>
    <scope>NUCLEOTIDE SEQUENCE [LARGE SCALE GENOMIC DNA]</scope>
    <source>
        <strain evidence="1 2">DSM 102126</strain>
    </source>
</reference>
<comment type="caution">
    <text evidence="1">The sequence shown here is derived from an EMBL/GenBank/DDBJ whole genome shotgun (WGS) entry which is preliminary data.</text>
</comment>
<sequence>MEIDTVLFDLAGVVCHFRPERRLHALAAKCGRTAAEVERTLYGGGIIDMADDGRLDRAGLENRLRAELNLTVPRNELERLWVSAFDPDTAVLALVHRLRPVAALGLLTNNDALLSEALPIYLPETTEPFDALLFSGVLKVRKPAVTAYRKALAILGREPARTLFIDDSAQNVEGAQDAGLTAIRFTGADDLAAELRRLGLLTA</sequence>